<feature type="transmembrane region" description="Helical" evidence="1">
    <location>
        <begin position="58"/>
        <end position="79"/>
    </location>
</feature>
<keyword evidence="1" id="KW-0812">Transmembrane</keyword>
<accession>A0A2K3JVR9</accession>
<name>A0A2K3JVR9_TRIPR</name>
<evidence type="ECO:0000313" key="2">
    <source>
        <dbReference type="EMBL" id="PNX58147.1"/>
    </source>
</evidence>
<reference evidence="2 3" key="2">
    <citation type="journal article" date="2017" name="Front. Plant Sci.">
        <title>Gene Classification and Mining of Molecular Markers Useful in Red Clover (Trifolium pratense) Breeding.</title>
        <authorList>
            <person name="Istvanek J."/>
            <person name="Dluhosova J."/>
            <person name="Dluhos P."/>
            <person name="Patkova L."/>
            <person name="Nedelnik J."/>
            <person name="Repkova J."/>
        </authorList>
    </citation>
    <scope>NUCLEOTIDE SEQUENCE [LARGE SCALE GENOMIC DNA]</scope>
    <source>
        <strain evidence="3">cv. Tatra</strain>
        <tissue evidence="2">Young leaves</tissue>
    </source>
</reference>
<comment type="caution">
    <text evidence="2">The sequence shown here is derived from an EMBL/GenBank/DDBJ whole genome shotgun (WGS) entry which is preliminary data.</text>
</comment>
<protein>
    <submittedName>
        <fullName evidence="2">Uncharacterized protein</fullName>
    </submittedName>
</protein>
<organism evidence="2 3">
    <name type="scientific">Trifolium pratense</name>
    <name type="common">Red clover</name>
    <dbReference type="NCBI Taxonomy" id="57577"/>
    <lineage>
        <taxon>Eukaryota</taxon>
        <taxon>Viridiplantae</taxon>
        <taxon>Streptophyta</taxon>
        <taxon>Embryophyta</taxon>
        <taxon>Tracheophyta</taxon>
        <taxon>Spermatophyta</taxon>
        <taxon>Magnoliopsida</taxon>
        <taxon>eudicotyledons</taxon>
        <taxon>Gunneridae</taxon>
        <taxon>Pentapetalae</taxon>
        <taxon>rosids</taxon>
        <taxon>fabids</taxon>
        <taxon>Fabales</taxon>
        <taxon>Fabaceae</taxon>
        <taxon>Papilionoideae</taxon>
        <taxon>50 kb inversion clade</taxon>
        <taxon>NPAAA clade</taxon>
        <taxon>Hologalegina</taxon>
        <taxon>IRL clade</taxon>
        <taxon>Trifolieae</taxon>
        <taxon>Trifolium</taxon>
    </lineage>
</organism>
<dbReference type="AlphaFoldDB" id="A0A2K3JVR9"/>
<dbReference type="Proteomes" id="UP000236291">
    <property type="component" value="Unassembled WGS sequence"/>
</dbReference>
<evidence type="ECO:0000256" key="1">
    <source>
        <dbReference type="SAM" id="Phobius"/>
    </source>
</evidence>
<reference evidence="2 3" key="1">
    <citation type="journal article" date="2014" name="Am. J. Bot.">
        <title>Genome assembly and annotation for red clover (Trifolium pratense; Fabaceae).</title>
        <authorList>
            <person name="Istvanek J."/>
            <person name="Jaros M."/>
            <person name="Krenek A."/>
            <person name="Repkova J."/>
        </authorList>
    </citation>
    <scope>NUCLEOTIDE SEQUENCE [LARGE SCALE GENOMIC DNA]</scope>
    <source>
        <strain evidence="3">cv. Tatra</strain>
        <tissue evidence="2">Young leaves</tissue>
    </source>
</reference>
<keyword evidence="1" id="KW-1133">Transmembrane helix</keyword>
<dbReference type="EMBL" id="ASHM01126439">
    <property type="protein sequence ID" value="PNX58147.1"/>
    <property type="molecule type" value="Genomic_DNA"/>
</dbReference>
<proteinExistence type="predicted"/>
<gene>
    <name evidence="2" type="ORF">L195_g059046</name>
</gene>
<keyword evidence="1" id="KW-0472">Membrane</keyword>
<feature type="non-terminal residue" evidence="2">
    <location>
        <position position="81"/>
    </location>
</feature>
<sequence length="81" mass="9010">MWWGSFSTSFSSDAGPVVVAICFVVSSPDLDFDLGSVSLRLSVVIKCNLLALKDWTHGFPLICLLVLFYSWFCNSRVLAME</sequence>
<evidence type="ECO:0000313" key="3">
    <source>
        <dbReference type="Proteomes" id="UP000236291"/>
    </source>
</evidence>